<dbReference type="PANTHER" id="PTHR12854:SF7">
    <property type="entry name" value="ATAXIN-2 HOMOLOG"/>
    <property type="match status" value="1"/>
</dbReference>
<dbReference type="Proteomes" id="UP000827092">
    <property type="component" value="Unassembled WGS sequence"/>
</dbReference>
<feature type="region of interest" description="Disordered" evidence="2">
    <location>
        <begin position="642"/>
        <end position="740"/>
    </location>
</feature>
<dbReference type="AlphaFoldDB" id="A0AAV6VUR2"/>
<dbReference type="PROSITE" id="PS52002">
    <property type="entry name" value="SM"/>
    <property type="match status" value="1"/>
</dbReference>
<evidence type="ECO:0000313" key="4">
    <source>
        <dbReference type="EMBL" id="KAG8199836.1"/>
    </source>
</evidence>
<dbReference type="InterPro" id="IPR009604">
    <property type="entry name" value="LsmAD_domain"/>
</dbReference>
<gene>
    <name evidence="4" type="ORF">JTE90_000922</name>
</gene>
<feature type="compositionally biased region" description="Low complexity" evidence="2">
    <location>
        <begin position="708"/>
        <end position="728"/>
    </location>
</feature>
<dbReference type="InterPro" id="IPR025852">
    <property type="entry name" value="SM_dom_ATX"/>
</dbReference>
<keyword evidence="5" id="KW-1185">Reference proteome</keyword>
<dbReference type="EMBL" id="JAFNEN010000024">
    <property type="protein sequence ID" value="KAG8199836.1"/>
    <property type="molecule type" value="Genomic_DNA"/>
</dbReference>
<feature type="compositionally biased region" description="Basic residues" evidence="2">
    <location>
        <begin position="686"/>
        <end position="707"/>
    </location>
</feature>
<dbReference type="InterPro" id="IPR009818">
    <property type="entry name" value="PAM2_motif"/>
</dbReference>
<proteinExistence type="inferred from homology"/>
<name>A0AAV6VUR2_9ARAC</name>
<dbReference type="GO" id="GO:0010494">
    <property type="term" value="C:cytoplasmic stress granule"/>
    <property type="evidence" value="ECO:0007669"/>
    <property type="project" value="TreeGrafter"/>
</dbReference>
<dbReference type="Pfam" id="PF07145">
    <property type="entry name" value="PAM2"/>
    <property type="match status" value="1"/>
</dbReference>
<comment type="similarity">
    <text evidence="1">Belongs to the ataxin-2 family.</text>
</comment>
<evidence type="ECO:0000256" key="1">
    <source>
        <dbReference type="ARBA" id="ARBA00007503"/>
    </source>
</evidence>
<feature type="compositionally biased region" description="Low complexity" evidence="2">
    <location>
        <begin position="642"/>
        <end position="685"/>
    </location>
</feature>
<feature type="region of interest" description="Disordered" evidence="2">
    <location>
        <begin position="268"/>
        <end position="307"/>
    </location>
</feature>
<dbReference type="GO" id="GO:0034063">
    <property type="term" value="P:stress granule assembly"/>
    <property type="evidence" value="ECO:0007669"/>
    <property type="project" value="TreeGrafter"/>
</dbReference>
<evidence type="ECO:0000259" key="3">
    <source>
        <dbReference type="PROSITE" id="PS52002"/>
    </source>
</evidence>
<evidence type="ECO:0000256" key="2">
    <source>
        <dbReference type="SAM" id="MobiDB-lite"/>
    </source>
</evidence>
<reference evidence="4 5" key="1">
    <citation type="journal article" date="2022" name="Nat. Ecol. Evol.">
        <title>A masculinizing supergene underlies an exaggerated male reproductive morph in a spider.</title>
        <authorList>
            <person name="Hendrickx F."/>
            <person name="De Corte Z."/>
            <person name="Sonet G."/>
            <person name="Van Belleghem S.M."/>
            <person name="Kostlbacher S."/>
            <person name="Vangestel C."/>
        </authorList>
    </citation>
    <scope>NUCLEOTIDE SEQUENCE [LARGE SCALE GENOMIC DNA]</scope>
    <source>
        <strain evidence="4">W744_W776</strain>
    </source>
</reference>
<feature type="domain" description="Sm" evidence="3">
    <location>
        <begin position="40"/>
        <end position="131"/>
    </location>
</feature>
<dbReference type="PANTHER" id="PTHR12854">
    <property type="entry name" value="ATAXIN 2-RELATED"/>
    <property type="match status" value="1"/>
</dbReference>
<feature type="compositionally biased region" description="Polar residues" evidence="2">
    <location>
        <begin position="455"/>
        <end position="473"/>
    </location>
</feature>
<organism evidence="4 5">
    <name type="scientific">Oedothorax gibbosus</name>
    <dbReference type="NCBI Taxonomy" id="931172"/>
    <lineage>
        <taxon>Eukaryota</taxon>
        <taxon>Metazoa</taxon>
        <taxon>Ecdysozoa</taxon>
        <taxon>Arthropoda</taxon>
        <taxon>Chelicerata</taxon>
        <taxon>Arachnida</taxon>
        <taxon>Araneae</taxon>
        <taxon>Araneomorphae</taxon>
        <taxon>Entelegynae</taxon>
        <taxon>Araneoidea</taxon>
        <taxon>Linyphiidae</taxon>
        <taxon>Erigoninae</taxon>
        <taxon>Oedothorax</taxon>
    </lineage>
</organism>
<dbReference type="GO" id="GO:0003729">
    <property type="term" value="F:mRNA binding"/>
    <property type="evidence" value="ECO:0007669"/>
    <property type="project" value="TreeGrafter"/>
</dbReference>
<dbReference type="Pfam" id="PF06741">
    <property type="entry name" value="LsmAD"/>
    <property type="match status" value="1"/>
</dbReference>
<comment type="caution">
    <text evidence="4">The sequence shown here is derived from an EMBL/GenBank/DDBJ whole genome shotgun (WGS) entry which is preliminary data.</text>
</comment>
<feature type="compositionally biased region" description="Low complexity" evidence="2">
    <location>
        <begin position="475"/>
        <end position="495"/>
    </location>
</feature>
<dbReference type="SMART" id="SM01272">
    <property type="entry name" value="LsmAD"/>
    <property type="match status" value="1"/>
</dbReference>
<dbReference type="InterPro" id="IPR047575">
    <property type="entry name" value="Sm"/>
</dbReference>
<feature type="region of interest" description="Disordered" evidence="2">
    <location>
        <begin position="449"/>
        <end position="495"/>
    </location>
</feature>
<sequence length="787" mass="86652">MMSMNSNKRKGRPANNSKLGRAKLYNDKAISFDGVYGNSRLMHSAASLVGCLVEIQVKDGTIYEGILRTFSHQFDLVLEMTHKVKDGAPAPSGVGPALSNLLASFPFEDGISDKLIFRLCDIVTLTASNVDADFALKETFTDTAISKFNGLIMEKELEPWDGASSDSENITLAVEEDSSGANGWDANDMFRTNAEKYGVKSSYDTSMQEYTVVLTRKDTEDYKQKEAKASKIAHEIEMNMGYQGRIQLENGDEEDRFSAVVRPADDGVSKYVLPQKRRPGQGGPKRPLNSAPAPKPYPPSGVVPKQFPAHLQMAPPPAPPAKETGDVSLNGGVPVVEQTADPSSKAYVLCHPSTQTLPPRIERRRENERKLSLQKGRTDEIEEFRKFSSNFKLTDENKDASESREEFANADKSESTLLANKLAEQVKIEKDTETKTDISKSTLNPNAKEFVFNPNAKSFTPRSVPASSPQNREVQPIQQQQSQQQQQQPQRLQAQSPVIVVPHSQMIQGLPQPLFTAMAAPQYVMQAAPFTATHQPPRFRKVPLGMQPRHEITPSMHVAAATGQPILAPASMPTMQYAAAPQLHSSGPPQQTMGYPQMNFVVGPRVVSPQPVGVVPTSHSVSYCDASHLPAHLLNKYCLAVPQQSQQQHHPPQSQTPVLHPSPSPVHSQPPTVMYQTAHLQQQQLQHHHMTAHHHHAAATGAHHHHPGYPSGGPQPLVLMQSQQSQQQQPPPQLHHHPQLHMVQGGGHHHMLPQMTIIPTSGPTSTPPFITQHPQGRFSPSIRHIQL</sequence>
<evidence type="ECO:0000313" key="5">
    <source>
        <dbReference type="Proteomes" id="UP000827092"/>
    </source>
</evidence>
<dbReference type="InterPro" id="IPR045117">
    <property type="entry name" value="ATXN2-like"/>
</dbReference>
<protein>
    <recommendedName>
        <fullName evidence="3">Sm domain-containing protein</fullName>
    </recommendedName>
</protein>
<accession>A0AAV6VUR2</accession>
<dbReference type="Pfam" id="PF14438">
    <property type="entry name" value="SM-ATX"/>
    <property type="match status" value="1"/>
</dbReference>